<dbReference type="EMBL" id="CAJVPL010000933">
    <property type="protein sequence ID" value="CAG8541263.1"/>
    <property type="molecule type" value="Genomic_DNA"/>
</dbReference>
<reference evidence="2" key="1">
    <citation type="submission" date="2021-06" db="EMBL/GenBank/DDBJ databases">
        <authorList>
            <person name="Kallberg Y."/>
            <person name="Tangrot J."/>
            <person name="Rosling A."/>
        </authorList>
    </citation>
    <scope>NUCLEOTIDE SEQUENCE</scope>
    <source>
        <strain evidence="2">MT106</strain>
    </source>
</reference>
<organism evidence="2 3">
    <name type="scientific">Ambispora gerdemannii</name>
    <dbReference type="NCBI Taxonomy" id="144530"/>
    <lineage>
        <taxon>Eukaryota</taxon>
        <taxon>Fungi</taxon>
        <taxon>Fungi incertae sedis</taxon>
        <taxon>Mucoromycota</taxon>
        <taxon>Glomeromycotina</taxon>
        <taxon>Glomeromycetes</taxon>
        <taxon>Archaeosporales</taxon>
        <taxon>Ambisporaceae</taxon>
        <taxon>Ambispora</taxon>
    </lineage>
</organism>
<evidence type="ECO:0000313" key="3">
    <source>
        <dbReference type="Proteomes" id="UP000789831"/>
    </source>
</evidence>
<accession>A0A9N9FJK9</accession>
<sequence length="80" mass="8783">MTTFKQLLLVASILAILLISSDASPGYGYGYYGYYPPYNYADQSGGCSINQNANFGTNNAKCCFVNGNWVWVSGDLLLYM</sequence>
<keyword evidence="3" id="KW-1185">Reference proteome</keyword>
<protein>
    <submittedName>
        <fullName evidence="2">10096_t:CDS:1</fullName>
    </submittedName>
</protein>
<gene>
    <name evidence="2" type="ORF">AGERDE_LOCUS6197</name>
</gene>
<proteinExistence type="predicted"/>
<dbReference type="AlphaFoldDB" id="A0A9N9FJK9"/>
<keyword evidence="1" id="KW-0732">Signal</keyword>
<feature type="signal peptide" evidence="1">
    <location>
        <begin position="1"/>
        <end position="23"/>
    </location>
</feature>
<dbReference type="Proteomes" id="UP000789831">
    <property type="component" value="Unassembled WGS sequence"/>
</dbReference>
<name>A0A9N9FJK9_9GLOM</name>
<evidence type="ECO:0000256" key="1">
    <source>
        <dbReference type="SAM" id="SignalP"/>
    </source>
</evidence>
<feature type="chain" id="PRO_5040154681" evidence="1">
    <location>
        <begin position="24"/>
        <end position="80"/>
    </location>
</feature>
<comment type="caution">
    <text evidence="2">The sequence shown here is derived from an EMBL/GenBank/DDBJ whole genome shotgun (WGS) entry which is preliminary data.</text>
</comment>
<evidence type="ECO:0000313" key="2">
    <source>
        <dbReference type="EMBL" id="CAG8541263.1"/>
    </source>
</evidence>